<sequence>MAPTTLVTGASAGIGRALATEFARHGHDLVLVARREERLRSLADELETDYGVDATAIPIDLTDDDAPDRLFDSLDGRGISLDTLVNNVGVGVYGRFGEGDLADQRTQLRLNVDVLVELTHRFLDGRSRGQVLNVGSVAGFTPGPLLAGYYASKAYVNSFSEALASEYRDTAIDVTVVCPGPVDTEFQERAGMGDSTVAQVFSHTPDEVARAAYDGLQAGEAVVIPGLPMKLLTLFLRICPRRLRRWGARIVNGGR</sequence>
<dbReference type="PANTHER" id="PTHR44196:SF2">
    <property type="entry name" value="SHORT-CHAIN DEHYDROGENASE-RELATED"/>
    <property type="match status" value="1"/>
</dbReference>
<evidence type="ECO:0000256" key="2">
    <source>
        <dbReference type="ARBA" id="ARBA00023002"/>
    </source>
</evidence>
<dbReference type="PANTHER" id="PTHR44196">
    <property type="entry name" value="DEHYDROGENASE/REDUCTASE SDR FAMILY MEMBER 7B"/>
    <property type="match status" value="1"/>
</dbReference>
<dbReference type="Pfam" id="PF00106">
    <property type="entry name" value="adh_short"/>
    <property type="match status" value="1"/>
</dbReference>
<gene>
    <name evidence="5" type="ORF">SAMN05216559_3859</name>
</gene>
<evidence type="ECO:0000256" key="3">
    <source>
        <dbReference type="RuleBase" id="RU000363"/>
    </source>
</evidence>
<dbReference type="PIRSF" id="PIRSF000126">
    <property type="entry name" value="11-beta-HSD1"/>
    <property type="match status" value="1"/>
</dbReference>
<protein>
    <recommendedName>
        <fullName evidence="4">Ketoreductase domain-containing protein</fullName>
    </recommendedName>
</protein>
<reference evidence="5 6" key="1">
    <citation type="submission" date="2016-10" db="EMBL/GenBank/DDBJ databases">
        <authorList>
            <person name="de Groot N.N."/>
        </authorList>
    </citation>
    <scope>NUCLEOTIDE SEQUENCE [LARGE SCALE GENOMIC DNA]</scope>
    <source>
        <strain evidence="5 6">CGMCC 1.10457</strain>
    </source>
</reference>
<evidence type="ECO:0000256" key="1">
    <source>
        <dbReference type="ARBA" id="ARBA00006484"/>
    </source>
</evidence>
<organism evidence="5 6">
    <name type="scientific">Halomicrobium zhouii</name>
    <dbReference type="NCBI Taxonomy" id="767519"/>
    <lineage>
        <taxon>Archaea</taxon>
        <taxon>Methanobacteriati</taxon>
        <taxon>Methanobacteriota</taxon>
        <taxon>Stenosarchaea group</taxon>
        <taxon>Halobacteria</taxon>
        <taxon>Halobacteriales</taxon>
        <taxon>Haloarculaceae</taxon>
        <taxon>Halomicrobium</taxon>
    </lineage>
</organism>
<dbReference type="InterPro" id="IPR002347">
    <property type="entry name" value="SDR_fam"/>
</dbReference>
<dbReference type="InterPro" id="IPR036291">
    <property type="entry name" value="NAD(P)-bd_dom_sf"/>
</dbReference>
<evidence type="ECO:0000259" key="4">
    <source>
        <dbReference type="SMART" id="SM00822"/>
    </source>
</evidence>
<comment type="similarity">
    <text evidence="1 3">Belongs to the short-chain dehydrogenases/reductases (SDR) family.</text>
</comment>
<dbReference type="STRING" id="767519.SAMN05216559_3859"/>
<evidence type="ECO:0000313" key="5">
    <source>
        <dbReference type="EMBL" id="SFS11424.1"/>
    </source>
</evidence>
<dbReference type="Proteomes" id="UP000199062">
    <property type="component" value="Unassembled WGS sequence"/>
</dbReference>
<keyword evidence="6" id="KW-1185">Reference proteome</keyword>
<feature type="domain" description="Ketoreductase" evidence="4">
    <location>
        <begin position="3"/>
        <end position="185"/>
    </location>
</feature>
<dbReference type="SMART" id="SM00822">
    <property type="entry name" value="PKS_KR"/>
    <property type="match status" value="1"/>
</dbReference>
<dbReference type="SUPFAM" id="SSF51735">
    <property type="entry name" value="NAD(P)-binding Rossmann-fold domains"/>
    <property type="match status" value="1"/>
</dbReference>
<name>A0A1I6M6U7_9EURY</name>
<dbReference type="EMBL" id="FOZK01000005">
    <property type="protein sequence ID" value="SFS11424.1"/>
    <property type="molecule type" value="Genomic_DNA"/>
</dbReference>
<dbReference type="OrthoDB" id="176960at2157"/>
<dbReference type="GO" id="GO:0016020">
    <property type="term" value="C:membrane"/>
    <property type="evidence" value="ECO:0007669"/>
    <property type="project" value="TreeGrafter"/>
</dbReference>
<proteinExistence type="inferred from homology"/>
<evidence type="ECO:0000313" key="6">
    <source>
        <dbReference type="Proteomes" id="UP000199062"/>
    </source>
</evidence>
<accession>A0A1I6M6U7</accession>
<keyword evidence="2" id="KW-0560">Oxidoreductase</keyword>
<dbReference type="PRINTS" id="PR00081">
    <property type="entry name" value="GDHRDH"/>
</dbReference>
<dbReference type="RefSeq" id="WP_089818798.1">
    <property type="nucleotide sequence ID" value="NZ_FOZK01000005.1"/>
</dbReference>
<dbReference type="Gene3D" id="3.40.50.720">
    <property type="entry name" value="NAD(P)-binding Rossmann-like Domain"/>
    <property type="match status" value="1"/>
</dbReference>
<dbReference type="AlphaFoldDB" id="A0A1I6M6U7"/>
<dbReference type="InterPro" id="IPR057326">
    <property type="entry name" value="KR_dom"/>
</dbReference>
<dbReference type="GO" id="GO:0016491">
    <property type="term" value="F:oxidoreductase activity"/>
    <property type="evidence" value="ECO:0007669"/>
    <property type="project" value="UniProtKB-KW"/>
</dbReference>
<dbReference type="PRINTS" id="PR00080">
    <property type="entry name" value="SDRFAMILY"/>
</dbReference>